<evidence type="ECO:0000313" key="1">
    <source>
        <dbReference type="EMBL" id="AVE20323.1"/>
    </source>
</evidence>
<dbReference type="InterPro" id="IPR013785">
    <property type="entry name" value="Aldolase_TIM"/>
</dbReference>
<proteinExistence type="predicted"/>
<sequence>MEEGVFRGIFDRVRDLVALDRGLEEVEWEIIGGEITKMPVEFWRRNLPFALEQCRDFNAQLKTPGSVNVLSNLIFSDQRRRADYIDLFNQYGDWPEMCVYTSWEPETNRFGKRDKLMPAWRETVSALKVRQKILDVILTKTTVELGPDYLLEQFLPLGVTDFSIKMISPYGSGKAFWQPNMISFAQMSDYLCRLFEIAPKGITFTPADEMTSAMFRGTSYQCIGNFRYDLAVEPDGLTSFNASQTTSEAAFGDTRIYIDDPDWAFKVLADNTSELDNKLSRYHDYCFQCEFHSYCAGGWYHYRIAEPEDVRAWDSAECPGYKRLWSKVKDRFGEFDTRMNTHHEAMRAILKSPTDSVTSKQVHDEIAGQGLAFYAWLKQVENARVALNPGAQIGRPLMERIWAYQAVGATINLSCDDFGILSNDLKRLVIEHLVYGDTPALQLDPAMVWEWVRTSPDDQLATIVEETSLLAQGLQVKDKDLILAGHNTQLLRWVLSHPSPAGAPSGEHPEPEIKLVSMQLQREASLRSTKMRNPI</sequence>
<evidence type="ECO:0008006" key="4">
    <source>
        <dbReference type="Google" id="ProtNLM"/>
    </source>
</evidence>
<reference evidence="3" key="3">
    <citation type="submission" date="2017-06" db="EMBL/GenBank/DDBJ databases">
        <title>Complete sequence of pA681-IMP from clinical Pseudomonas aeruginosa.</title>
        <authorList>
            <person name="Yuan M."/>
            <person name="Feng J.2nd."/>
            <person name="Zhan Z.3rd."/>
            <person name="Jiang X.4th."/>
            <person name="Zhang D.5th."/>
            <person name="Chen X.6th."/>
            <person name="Zhao X."/>
            <person name="Che J."/>
            <person name="Lu J."/>
            <person name="Xu J."/>
            <person name="Li J."/>
            <person name="Zhou D."/>
        </authorList>
    </citation>
    <scope>NUCLEOTIDE SEQUENCE</scope>
    <source>
        <plasmid evidence="3">pA681-IMP</plasmid>
    </source>
</reference>
<organism evidence="1">
    <name type="scientific">Pseudomonas aeruginosa</name>
    <dbReference type="NCBI Taxonomy" id="287"/>
    <lineage>
        <taxon>Bacteria</taxon>
        <taxon>Pseudomonadati</taxon>
        <taxon>Pseudomonadota</taxon>
        <taxon>Gammaproteobacteria</taxon>
        <taxon>Pseudomonadales</taxon>
        <taxon>Pseudomonadaceae</taxon>
        <taxon>Pseudomonas</taxon>
    </lineage>
</organism>
<reference evidence="1" key="2">
    <citation type="submission" date="2017-06" db="EMBL/GenBank/DDBJ databases">
        <title>Complete sequence of p727-IMP from clinical Pseudomonas aeruginosa.</title>
        <authorList>
            <person name="Yuan M."/>
            <person name="Feng J.2nd."/>
            <person name="Zhan Z.3rd."/>
            <person name="Jiang X.4th."/>
            <person name="Zhang D.5th."/>
            <person name="Chen X.6th."/>
            <person name="Zhao X."/>
            <person name="Che J."/>
            <person name="Lu J."/>
            <person name="Xu J."/>
            <person name="Li J."/>
            <person name="Zhou D."/>
        </authorList>
    </citation>
    <scope>NUCLEOTIDE SEQUENCE</scope>
    <source>
        <plasmid evidence="1">p727-IMP</plasmid>
    </source>
</reference>
<dbReference type="EMBL" id="MF344570">
    <property type="protein sequence ID" value="AVE21446.1"/>
    <property type="molecule type" value="Genomic_DNA"/>
</dbReference>
<name>A0A2L1KDK0_PSEAI</name>
<keyword evidence="1" id="KW-0614">Plasmid</keyword>
<reference evidence="2" key="1">
    <citation type="submission" date="2017-06" db="EMBL/GenBank/DDBJ databases">
        <title>Complete sequence of p12939-PER from clinical Pseudomonas aeruginosa.</title>
        <authorList>
            <person name="Yuan M."/>
            <person name="Feng J."/>
            <person name="Zhan Z."/>
            <person name="Jiang X."/>
            <person name="Zhang D."/>
            <person name="Chen X."/>
            <person name="Zhao X."/>
            <person name="Che J."/>
            <person name="Lu J."/>
            <person name="Xu J."/>
            <person name="Li J."/>
            <person name="Zhou D."/>
        </authorList>
    </citation>
    <scope>NUCLEOTIDE SEQUENCE</scope>
    <source>
        <plasmid evidence="2">p12939-PER</plasmid>
    </source>
</reference>
<geneLocation type="plasmid" evidence="3">
    <name>pA681-IMP</name>
</geneLocation>
<dbReference type="Gene3D" id="3.20.20.70">
    <property type="entry name" value="Aldolase class I"/>
    <property type="match status" value="1"/>
</dbReference>
<geneLocation type="plasmid" evidence="1">
    <name>p727-IMP</name>
</geneLocation>
<evidence type="ECO:0000313" key="3">
    <source>
        <dbReference type="EMBL" id="AVE21446.1"/>
    </source>
</evidence>
<evidence type="ECO:0000313" key="2">
    <source>
        <dbReference type="EMBL" id="AVE20854.1"/>
    </source>
</evidence>
<dbReference type="EMBL" id="MF344568">
    <property type="protein sequence ID" value="AVE20323.1"/>
    <property type="molecule type" value="Genomic_DNA"/>
</dbReference>
<protein>
    <recommendedName>
        <fullName evidence="4">Radical SAM protein</fullName>
    </recommendedName>
</protein>
<dbReference type="AlphaFoldDB" id="A0A2L1KDK0"/>
<geneLocation type="plasmid" evidence="2">
    <name>p12939-PER</name>
</geneLocation>
<dbReference type="EMBL" id="MF344569">
    <property type="protein sequence ID" value="AVE20854.1"/>
    <property type="molecule type" value="Genomic_DNA"/>
</dbReference>
<accession>A0A2L1KDK0</accession>